<organism evidence="3 4">
    <name type="scientific">Shinella yambaruensis</name>
    <dbReference type="NCBI Taxonomy" id="415996"/>
    <lineage>
        <taxon>Bacteria</taxon>
        <taxon>Pseudomonadati</taxon>
        <taxon>Pseudomonadota</taxon>
        <taxon>Alphaproteobacteria</taxon>
        <taxon>Hyphomicrobiales</taxon>
        <taxon>Rhizobiaceae</taxon>
        <taxon>Shinella</taxon>
    </lineage>
</organism>
<gene>
    <name evidence="3" type="ORF">GCM10007923_29130</name>
</gene>
<dbReference type="InterPro" id="IPR016163">
    <property type="entry name" value="Ald_DH_C"/>
</dbReference>
<sequence>MSLLALQTDPTPTMPTSAQQDLFTSYVSGAAIAPTGRKTPLHDPSTGAVWASAFVSDEAVELAVASAAKAFASAPWASMTGYERASLLRRLGALIAANADRLGALESLANGKSHAATAAEMKATAAWYDYYASALDTHDDVFRTVSRTADARIVREPLGVVVAITPFNGALSLGSWKLAPALAMGNAVILKPPAEAPGSSIALAELAMEAGFPAGIVNVVIGDAVASEALATHPGVQMVSFTGSTATAKVLGAKVAAGMKRFVCEAGGKSAHIVFADGDVDSAVIAATQGAFSGSGQTCVAGSRILVQAEIYDSFVERYIASVSRIRLGHPASPKAHIGPVANRRQYERINGFVNEAVAAGARLASGGLKPDLGPEFIDGYWIAPTIVLDVSSDMRICREEIFGPVVTVQRFETEEEAISMANGVEYGLAAGFWTRDVGRVRRVSRQLQAGTVWVNTYRAINLRVPFGGYKQSGIGRENGVEAMDEFSQVKAIVVEYGPAADPFAN</sequence>
<dbReference type="Gene3D" id="3.40.605.10">
    <property type="entry name" value="Aldehyde Dehydrogenase, Chain A, domain 1"/>
    <property type="match status" value="1"/>
</dbReference>
<keyword evidence="4" id="KW-1185">Reference proteome</keyword>
<dbReference type="InterPro" id="IPR016161">
    <property type="entry name" value="Ald_DH/histidinol_DH"/>
</dbReference>
<dbReference type="EMBL" id="BSOP01000020">
    <property type="protein sequence ID" value="GLR51703.1"/>
    <property type="molecule type" value="Genomic_DNA"/>
</dbReference>
<keyword evidence="1" id="KW-0560">Oxidoreductase</keyword>
<comment type="caution">
    <text evidence="3">The sequence shown here is derived from an EMBL/GenBank/DDBJ whole genome shotgun (WGS) entry which is preliminary data.</text>
</comment>
<dbReference type="Gene3D" id="3.40.309.10">
    <property type="entry name" value="Aldehyde Dehydrogenase, Chain A, domain 2"/>
    <property type="match status" value="1"/>
</dbReference>
<protein>
    <submittedName>
        <fullName evidence="3">Aldehyde dehydrogenase</fullName>
    </submittedName>
</protein>
<reference evidence="4" key="1">
    <citation type="journal article" date="2019" name="Int. J. Syst. Evol. Microbiol.">
        <title>The Global Catalogue of Microorganisms (GCM) 10K type strain sequencing project: providing services to taxonomists for standard genome sequencing and annotation.</title>
        <authorList>
            <consortium name="The Broad Institute Genomics Platform"/>
            <consortium name="The Broad Institute Genome Sequencing Center for Infectious Disease"/>
            <person name="Wu L."/>
            <person name="Ma J."/>
        </authorList>
    </citation>
    <scope>NUCLEOTIDE SEQUENCE [LARGE SCALE GENOMIC DNA]</scope>
    <source>
        <strain evidence="4">NBRC 102122</strain>
    </source>
</reference>
<dbReference type="InterPro" id="IPR016162">
    <property type="entry name" value="Ald_DH_N"/>
</dbReference>
<dbReference type="Pfam" id="PF00171">
    <property type="entry name" value="Aldedh"/>
    <property type="match status" value="1"/>
</dbReference>
<dbReference type="RefSeq" id="WP_244768056.1">
    <property type="nucleotide sequence ID" value="NZ_BSOP01000020.1"/>
</dbReference>
<dbReference type="InterPro" id="IPR015590">
    <property type="entry name" value="Aldehyde_DH_dom"/>
</dbReference>
<name>A0ABQ5ZFZ1_9HYPH</name>
<dbReference type="PANTHER" id="PTHR11699">
    <property type="entry name" value="ALDEHYDE DEHYDROGENASE-RELATED"/>
    <property type="match status" value="1"/>
</dbReference>
<evidence type="ECO:0000259" key="2">
    <source>
        <dbReference type="Pfam" id="PF00171"/>
    </source>
</evidence>
<proteinExistence type="predicted"/>
<evidence type="ECO:0000313" key="3">
    <source>
        <dbReference type="EMBL" id="GLR51703.1"/>
    </source>
</evidence>
<feature type="domain" description="Aldehyde dehydrogenase" evidence="2">
    <location>
        <begin position="36"/>
        <end position="493"/>
    </location>
</feature>
<evidence type="ECO:0000313" key="4">
    <source>
        <dbReference type="Proteomes" id="UP001156702"/>
    </source>
</evidence>
<dbReference type="SUPFAM" id="SSF53720">
    <property type="entry name" value="ALDH-like"/>
    <property type="match status" value="1"/>
</dbReference>
<accession>A0ABQ5ZFZ1</accession>
<dbReference type="Proteomes" id="UP001156702">
    <property type="component" value="Unassembled WGS sequence"/>
</dbReference>
<evidence type="ECO:0000256" key="1">
    <source>
        <dbReference type="ARBA" id="ARBA00023002"/>
    </source>
</evidence>